<proteinExistence type="inferred from homology"/>
<dbReference type="InterPro" id="IPR020904">
    <property type="entry name" value="Sc_DH/Rdtase_CS"/>
</dbReference>
<dbReference type="PRINTS" id="PR00081">
    <property type="entry name" value="GDHRDH"/>
</dbReference>
<dbReference type="InterPro" id="IPR002347">
    <property type="entry name" value="SDR_fam"/>
</dbReference>
<comment type="caution">
    <text evidence="3">The sequence shown here is derived from an EMBL/GenBank/DDBJ whole genome shotgun (WGS) entry which is preliminary data.</text>
</comment>
<dbReference type="OrthoDB" id="1669814at2759"/>
<keyword evidence="4" id="KW-1185">Reference proteome</keyword>
<evidence type="ECO:0000256" key="2">
    <source>
        <dbReference type="ARBA" id="ARBA00022857"/>
    </source>
</evidence>
<dbReference type="GO" id="GO:0006633">
    <property type="term" value="P:fatty acid biosynthetic process"/>
    <property type="evidence" value="ECO:0007669"/>
    <property type="project" value="TreeGrafter"/>
</dbReference>
<dbReference type="Gene3D" id="3.40.50.720">
    <property type="entry name" value="NAD(P)-binding Rossmann-like Domain"/>
    <property type="match status" value="1"/>
</dbReference>
<accession>A0A072NTB9</accession>
<sequence length="254" mass="26585">MASAEAIKGKVLAITGAASGIGFATAQYLAGKGAILSLADVQEHALLDAAESLRKTYRVQVLEKVVDITKPEDVDNWITATISAFGRLDGAANIAAIFIESTADGGIAKMTDEVWHKVLGVNLTGLMHCLRAQLRAISDEGSIVNTSSVAGLLGSAQFPAYSASKFGVIGLSKCAAREAGDRNVRVNAIVPGQIITPMAEKNATLITKPGFSQPRAITRPGRPEEVAALIAFLLGDESRFITGSTYQIDGGRIC</sequence>
<dbReference type="FunFam" id="3.40.50.720:FF:000084">
    <property type="entry name" value="Short-chain dehydrogenase reductase"/>
    <property type="match status" value="1"/>
</dbReference>
<dbReference type="HOGENOM" id="CLU_010194_1_0_1"/>
<dbReference type="GO" id="GO:0016616">
    <property type="term" value="F:oxidoreductase activity, acting on the CH-OH group of donors, NAD or NADP as acceptor"/>
    <property type="evidence" value="ECO:0007669"/>
    <property type="project" value="TreeGrafter"/>
</dbReference>
<evidence type="ECO:0008006" key="5">
    <source>
        <dbReference type="Google" id="ProtNLM"/>
    </source>
</evidence>
<gene>
    <name evidence="3" type="ORF">A1O9_12852</name>
</gene>
<dbReference type="STRING" id="1182545.A0A072NTB9"/>
<dbReference type="Proteomes" id="UP000027920">
    <property type="component" value="Unassembled WGS sequence"/>
</dbReference>
<protein>
    <recommendedName>
        <fullName evidence="5">3-oxoacyl-[acyl-carrier protein] reductase</fullName>
    </recommendedName>
</protein>
<dbReference type="CDD" id="cd05233">
    <property type="entry name" value="SDR_c"/>
    <property type="match status" value="1"/>
</dbReference>
<dbReference type="GO" id="GO:0048038">
    <property type="term" value="F:quinone binding"/>
    <property type="evidence" value="ECO:0007669"/>
    <property type="project" value="TreeGrafter"/>
</dbReference>
<comment type="similarity">
    <text evidence="1">Belongs to the short-chain dehydrogenases/reductases (SDR) family.</text>
</comment>
<dbReference type="SUPFAM" id="SSF51735">
    <property type="entry name" value="NAD(P)-binding Rossmann-fold domains"/>
    <property type="match status" value="1"/>
</dbReference>
<dbReference type="RefSeq" id="XP_013253719.1">
    <property type="nucleotide sequence ID" value="XM_013398265.1"/>
</dbReference>
<dbReference type="VEuPathDB" id="FungiDB:A1O9_12852"/>
<dbReference type="PANTHER" id="PTHR42760">
    <property type="entry name" value="SHORT-CHAIN DEHYDROGENASES/REDUCTASES FAMILY MEMBER"/>
    <property type="match status" value="1"/>
</dbReference>
<dbReference type="PROSITE" id="PS00061">
    <property type="entry name" value="ADH_SHORT"/>
    <property type="match status" value="1"/>
</dbReference>
<evidence type="ECO:0000313" key="3">
    <source>
        <dbReference type="EMBL" id="KEF51129.1"/>
    </source>
</evidence>
<reference evidence="3 4" key="1">
    <citation type="submission" date="2013-03" db="EMBL/GenBank/DDBJ databases">
        <title>The Genome Sequence of Exophiala aquamarina CBS 119918.</title>
        <authorList>
            <consortium name="The Broad Institute Genomics Platform"/>
            <person name="Cuomo C."/>
            <person name="de Hoog S."/>
            <person name="Gorbushina A."/>
            <person name="Walker B."/>
            <person name="Young S.K."/>
            <person name="Zeng Q."/>
            <person name="Gargeya S."/>
            <person name="Fitzgerald M."/>
            <person name="Haas B."/>
            <person name="Abouelleil A."/>
            <person name="Allen A.W."/>
            <person name="Alvarado L."/>
            <person name="Arachchi H.M."/>
            <person name="Berlin A.M."/>
            <person name="Chapman S.B."/>
            <person name="Gainer-Dewar J."/>
            <person name="Goldberg J."/>
            <person name="Griggs A."/>
            <person name="Gujja S."/>
            <person name="Hansen M."/>
            <person name="Howarth C."/>
            <person name="Imamovic A."/>
            <person name="Ireland A."/>
            <person name="Larimer J."/>
            <person name="McCowan C."/>
            <person name="Murphy C."/>
            <person name="Pearson M."/>
            <person name="Poon T.W."/>
            <person name="Priest M."/>
            <person name="Roberts A."/>
            <person name="Saif S."/>
            <person name="Shea T."/>
            <person name="Sisk P."/>
            <person name="Sykes S."/>
            <person name="Wortman J."/>
            <person name="Nusbaum C."/>
            <person name="Birren B."/>
        </authorList>
    </citation>
    <scope>NUCLEOTIDE SEQUENCE [LARGE SCALE GENOMIC DNA]</scope>
    <source>
        <strain evidence="3 4">CBS 119918</strain>
    </source>
</reference>
<organism evidence="3 4">
    <name type="scientific">Exophiala aquamarina CBS 119918</name>
    <dbReference type="NCBI Taxonomy" id="1182545"/>
    <lineage>
        <taxon>Eukaryota</taxon>
        <taxon>Fungi</taxon>
        <taxon>Dikarya</taxon>
        <taxon>Ascomycota</taxon>
        <taxon>Pezizomycotina</taxon>
        <taxon>Eurotiomycetes</taxon>
        <taxon>Chaetothyriomycetidae</taxon>
        <taxon>Chaetothyriales</taxon>
        <taxon>Herpotrichiellaceae</taxon>
        <taxon>Exophiala</taxon>
    </lineage>
</organism>
<dbReference type="PANTHER" id="PTHR42760:SF45">
    <property type="entry name" value="SHORT CHAIN DEHYDROGENASE_REDUCTASE FAMILY PROTEIN, PUTATIVE (AFU_ORTHOLOGUE AFUA_3G09150)-RELATED"/>
    <property type="match status" value="1"/>
</dbReference>
<evidence type="ECO:0000313" key="4">
    <source>
        <dbReference type="Proteomes" id="UP000027920"/>
    </source>
</evidence>
<dbReference type="PRINTS" id="PR00080">
    <property type="entry name" value="SDRFAMILY"/>
</dbReference>
<name>A0A072NTB9_9EURO</name>
<dbReference type="EMBL" id="AMGV01000028">
    <property type="protein sequence ID" value="KEF51129.1"/>
    <property type="molecule type" value="Genomic_DNA"/>
</dbReference>
<dbReference type="GeneID" id="25287746"/>
<evidence type="ECO:0000256" key="1">
    <source>
        <dbReference type="ARBA" id="ARBA00006484"/>
    </source>
</evidence>
<keyword evidence="2" id="KW-0521">NADP</keyword>
<dbReference type="AlphaFoldDB" id="A0A072NTB9"/>
<dbReference type="Pfam" id="PF13561">
    <property type="entry name" value="adh_short_C2"/>
    <property type="match status" value="1"/>
</dbReference>
<dbReference type="InterPro" id="IPR036291">
    <property type="entry name" value="NAD(P)-bd_dom_sf"/>
</dbReference>